<proteinExistence type="predicted"/>
<dbReference type="Proteomes" id="UP000198287">
    <property type="component" value="Unassembled WGS sequence"/>
</dbReference>
<evidence type="ECO:0000256" key="2">
    <source>
        <dbReference type="SAM" id="Phobius"/>
    </source>
</evidence>
<feature type="transmembrane region" description="Helical" evidence="2">
    <location>
        <begin position="417"/>
        <end position="438"/>
    </location>
</feature>
<feature type="transmembrane region" description="Helical" evidence="2">
    <location>
        <begin position="238"/>
        <end position="256"/>
    </location>
</feature>
<keyword evidence="2" id="KW-0472">Membrane</keyword>
<feature type="transmembrane region" description="Helical" evidence="2">
    <location>
        <begin position="189"/>
        <end position="210"/>
    </location>
</feature>
<dbReference type="EMBL" id="LNIX01000074">
    <property type="protein sequence ID" value="OXA36756.1"/>
    <property type="molecule type" value="Genomic_DNA"/>
</dbReference>
<dbReference type="AlphaFoldDB" id="A0A226CXI8"/>
<evidence type="ECO:0000313" key="3">
    <source>
        <dbReference type="EMBL" id="OXA36756.1"/>
    </source>
</evidence>
<protein>
    <submittedName>
        <fullName evidence="3">Uncharacterized protein</fullName>
    </submittedName>
</protein>
<comment type="caution">
    <text evidence="3">The sequence shown here is derived from an EMBL/GenBank/DDBJ whole genome shotgun (WGS) entry which is preliminary data.</text>
</comment>
<accession>A0A226CXI8</accession>
<feature type="transmembrane region" description="Helical" evidence="2">
    <location>
        <begin position="349"/>
        <end position="372"/>
    </location>
</feature>
<reference evidence="3 4" key="1">
    <citation type="submission" date="2015-12" db="EMBL/GenBank/DDBJ databases">
        <title>The genome of Folsomia candida.</title>
        <authorList>
            <person name="Faddeeva A."/>
            <person name="Derks M.F."/>
            <person name="Anvar Y."/>
            <person name="Smit S."/>
            <person name="Van Straalen N."/>
            <person name="Roelofs D."/>
        </authorList>
    </citation>
    <scope>NUCLEOTIDE SEQUENCE [LARGE SCALE GENOMIC DNA]</scope>
    <source>
        <strain evidence="3 4">VU population</strain>
        <tissue evidence="3">Whole body</tissue>
    </source>
</reference>
<feature type="transmembrane region" description="Helical" evidence="2">
    <location>
        <begin position="286"/>
        <end position="308"/>
    </location>
</feature>
<organism evidence="3 4">
    <name type="scientific">Folsomia candida</name>
    <name type="common">Springtail</name>
    <dbReference type="NCBI Taxonomy" id="158441"/>
    <lineage>
        <taxon>Eukaryota</taxon>
        <taxon>Metazoa</taxon>
        <taxon>Ecdysozoa</taxon>
        <taxon>Arthropoda</taxon>
        <taxon>Hexapoda</taxon>
        <taxon>Collembola</taxon>
        <taxon>Entomobryomorpha</taxon>
        <taxon>Isotomoidea</taxon>
        <taxon>Isotomidae</taxon>
        <taxon>Proisotominae</taxon>
        <taxon>Folsomia</taxon>
    </lineage>
</organism>
<feature type="region of interest" description="Disordered" evidence="1">
    <location>
        <begin position="1"/>
        <end position="22"/>
    </location>
</feature>
<evidence type="ECO:0000313" key="4">
    <source>
        <dbReference type="Proteomes" id="UP000198287"/>
    </source>
</evidence>
<keyword evidence="2" id="KW-1133">Transmembrane helix</keyword>
<keyword evidence="2" id="KW-0812">Transmembrane</keyword>
<gene>
    <name evidence="3" type="ORF">Fcan01_28475</name>
</gene>
<feature type="transmembrane region" description="Helical" evidence="2">
    <location>
        <begin position="444"/>
        <end position="474"/>
    </location>
</feature>
<evidence type="ECO:0000256" key="1">
    <source>
        <dbReference type="SAM" id="MobiDB-lite"/>
    </source>
</evidence>
<keyword evidence="4" id="KW-1185">Reference proteome</keyword>
<sequence>MRNIRSNLYPRSDSQKGTKFCNFSTPTRTPEVGFGLYPATKHARICHRRLLKSETDPAIVGEFRKGGVLQKLNSTFFDASLKNDSLPIDKVSAYVSEAPTGNRNMSQVYKMIMINTTQPEFQRWDRFYCDFVTLMGLMHELFQYDDARHSATYIDACRTSYRLGLTCSFLPFRYDENAKTISLKPLRKWLSNLHLILQLIICVLHIWIGINWKYTIGKGVGLDAAGKKELTWKKIVQFYYDTLSGYTLMIVIFYRMRATRMKPLLTFPFHMESKWCQGRVGYVKNLLPGLTACASGTCLLLPFIYLAASILKPCLPFLSVSLVITNCPSWGSPGKVNLGLKIFFALVEYYYWIFILGIYLGIGWIALVYPGIAAKLRIDAIMSEFKAGIEKGVVGFREVQVLHILTNIFWKFPLMQLLLGAWLVCEVIALYTVVRLGGTLPQEIFIYFSLIGIDGAALIHVHFKLLATPCIASFEMFAYRKRMPKGGSRWFRRVIKSCKPYQLSMADGRFFDKTTALVIWQFVIDRLVMCLIM</sequence>
<name>A0A226CXI8_FOLCA</name>